<dbReference type="Proteomes" id="UP000593892">
    <property type="component" value="Chromosome"/>
</dbReference>
<name>A0A7S7SLI5_PALFE</name>
<keyword evidence="2" id="KW-1185">Reference proteome</keyword>
<protein>
    <recommendedName>
        <fullName evidence="3">Cytochrome c domain-containing protein</fullName>
    </recommendedName>
</protein>
<reference evidence="1 2" key="1">
    <citation type="submission" date="2020-10" db="EMBL/GenBank/DDBJ databases">
        <title>Complete genome sequence of Paludibaculum fermentans P105T, a facultatively anaerobic acidobacterium capable of dissimilatory Fe(III) reduction.</title>
        <authorList>
            <person name="Dedysh S.N."/>
            <person name="Beletsky A.V."/>
            <person name="Kulichevskaya I.S."/>
            <person name="Mardanov A.V."/>
            <person name="Ravin N.V."/>
        </authorList>
    </citation>
    <scope>NUCLEOTIDE SEQUENCE [LARGE SCALE GENOMIC DNA]</scope>
    <source>
        <strain evidence="1 2">P105</strain>
    </source>
</reference>
<dbReference type="KEGG" id="pfer:IRI77_05410"/>
<evidence type="ECO:0008006" key="3">
    <source>
        <dbReference type="Google" id="ProtNLM"/>
    </source>
</evidence>
<dbReference type="AlphaFoldDB" id="A0A7S7SLI5"/>
<evidence type="ECO:0000313" key="2">
    <source>
        <dbReference type="Proteomes" id="UP000593892"/>
    </source>
</evidence>
<evidence type="ECO:0000313" key="1">
    <source>
        <dbReference type="EMBL" id="QOY89394.1"/>
    </source>
</evidence>
<organism evidence="1 2">
    <name type="scientific">Paludibaculum fermentans</name>
    <dbReference type="NCBI Taxonomy" id="1473598"/>
    <lineage>
        <taxon>Bacteria</taxon>
        <taxon>Pseudomonadati</taxon>
        <taxon>Acidobacteriota</taxon>
        <taxon>Terriglobia</taxon>
        <taxon>Bryobacterales</taxon>
        <taxon>Bryobacteraceae</taxon>
        <taxon>Paludibaculum</taxon>
    </lineage>
</organism>
<dbReference type="RefSeq" id="WP_194451056.1">
    <property type="nucleotide sequence ID" value="NZ_CP063849.1"/>
</dbReference>
<dbReference type="EMBL" id="CP063849">
    <property type="protein sequence ID" value="QOY89394.1"/>
    <property type="molecule type" value="Genomic_DNA"/>
</dbReference>
<accession>A0A7S7SLI5</accession>
<sequence length="446" mass="49290">MASRGILAASDRQPVVKTQGFLPFADAPIYYRTSKTLSDQITRLNQQLERNEVKLDYDSTNGYLRSVLQHLGIPVSSQTLVYSKTSLQFQHISPATPRALYFNDNVYVGQVLNAKSLELIAFDATQGAVFYVLGEQKVSAPRFERAQLDCVQCHIAVATHGIPGVIVRSVLTNPAGYPKGGAAVHTMGQETPFADRWGGWYVTGSPTAETHAGNMKTGNAPTEFGRNLPSLKGVIDTGRFLSDQSDIVAHLVLAHQTQMHNLITETNYRYRLGAHADSERARKSGQEFTGNSEETRRQYQAAAEATLRYLLFTNEVPLAAPIQGGSGFTADFAGLGPRDRRGRSLRDFDLQNRIFKYPCSYLVYSDAFDAIPAPAREYLLNRLFEVLTGRDQSHDFAGLSAANRRAILEILVDTKPGLPAEWTQFLQQQAKSRYTTPGSTPAPLQR</sequence>
<proteinExistence type="predicted"/>
<gene>
    <name evidence="1" type="ORF">IRI77_05410</name>
</gene>